<accession>A0A6A6V5W9</accession>
<dbReference type="AlphaFoldDB" id="A0A6A6V5W9"/>
<keyword evidence="2" id="KW-1185">Reference proteome</keyword>
<proteinExistence type="predicted"/>
<reference evidence="1" key="1">
    <citation type="journal article" date="2020" name="Stud. Mycol.">
        <title>101 Dothideomycetes genomes: a test case for predicting lifestyles and emergence of pathogens.</title>
        <authorList>
            <person name="Haridas S."/>
            <person name="Albert R."/>
            <person name="Binder M."/>
            <person name="Bloem J."/>
            <person name="Labutti K."/>
            <person name="Salamov A."/>
            <person name="Andreopoulos B."/>
            <person name="Baker S."/>
            <person name="Barry K."/>
            <person name="Bills G."/>
            <person name="Bluhm B."/>
            <person name="Cannon C."/>
            <person name="Castanera R."/>
            <person name="Culley D."/>
            <person name="Daum C."/>
            <person name="Ezra D."/>
            <person name="Gonzalez J."/>
            <person name="Henrissat B."/>
            <person name="Kuo A."/>
            <person name="Liang C."/>
            <person name="Lipzen A."/>
            <person name="Lutzoni F."/>
            <person name="Magnuson J."/>
            <person name="Mondo S."/>
            <person name="Nolan M."/>
            <person name="Ohm R."/>
            <person name="Pangilinan J."/>
            <person name="Park H.-J."/>
            <person name="Ramirez L."/>
            <person name="Alfaro M."/>
            <person name="Sun H."/>
            <person name="Tritt A."/>
            <person name="Yoshinaga Y."/>
            <person name="Zwiers L.-H."/>
            <person name="Turgeon B."/>
            <person name="Goodwin S."/>
            <person name="Spatafora J."/>
            <person name="Crous P."/>
            <person name="Grigoriev I."/>
        </authorList>
    </citation>
    <scope>NUCLEOTIDE SEQUENCE</scope>
    <source>
        <strain evidence="1">CBS 119925</strain>
    </source>
</reference>
<sequence length="150" mass="17567">MRVTLTASPTEFWVFVQWIYHGSYNLPSGVSHVDLWILGDKLEALKFKNYAMAKLLCQHASEGERRLLRPNHLDRAFEETSTESHLRKFMSDYLVSYYPDTDRFAGETSAWIEVFQKHGFAWTASLQLRNELPNEKKALKSQKEYFDKGK</sequence>
<evidence type="ECO:0008006" key="3">
    <source>
        <dbReference type="Google" id="ProtNLM"/>
    </source>
</evidence>
<name>A0A6A6V5W9_9PLEO</name>
<dbReference type="Proteomes" id="UP000799440">
    <property type="component" value="Unassembled WGS sequence"/>
</dbReference>
<evidence type="ECO:0000313" key="1">
    <source>
        <dbReference type="EMBL" id="KAF2745119.1"/>
    </source>
</evidence>
<protein>
    <recommendedName>
        <fullName evidence="3">BTB domain-containing protein</fullName>
    </recommendedName>
</protein>
<gene>
    <name evidence="1" type="ORF">M011DRAFT_469830</name>
</gene>
<evidence type="ECO:0000313" key="2">
    <source>
        <dbReference type="Proteomes" id="UP000799440"/>
    </source>
</evidence>
<dbReference type="OrthoDB" id="194443at2759"/>
<dbReference type="EMBL" id="MU006584">
    <property type="protein sequence ID" value="KAF2745119.1"/>
    <property type="molecule type" value="Genomic_DNA"/>
</dbReference>
<organism evidence="1 2">
    <name type="scientific">Sporormia fimetaria CBS 119925</name>
    <dbReference type="NCBI Taxonomy" id="1340428"/>
    <lineage>
        <taxon>Eukaryota</taxon>
        <taxon>Fungi</taxon>
        <taxon>Dikarya</taxon>
        <taxon>Ascomycota</taxon>
        <taxon>Pezizomycotina</taxon>
        <taxon>Dothideomycetes</taxon>
        <taxon>Pleosporomycetidae</taxon>
        <taxon>Pleosporales</taxon>
        <taxon>Sporormiaceae</taxon>
        <taxon>Sporormia</taxon>
    </lineage>
</organism>